<reference evidence="6 7" key="1">
    <citation type="submission" date="2018-04" db="EMBL/GenBank/DDBJ databases">
        <title>Genomic Encyclopedia of Type Strains, Phase IV (KMG-IV): sequencing the most valuable type-strain genomes for metagenomic binning, comparative biology and taxonomic classification.</title>
        <authorList>
            <person name="Goeker M."/>
        </authorList>
    </citation>
    <scope>NUCLEOTIDE SEQUENCE [LARGE SCALE GENOMIC DNA]</scope>
    <source>
        <strain evidence="6 7">DSM 14823</strain>
    </source>
</reference>
<keyword evidence="7" id="KW-1185">Reference proteome</keyword>
<evidence type="ECO:0000313" key="7">
    <source>
        <dbReference type="Proteomes" id="UP000245959"/>
    </source>
</evidence>
<dbReference type="Proteomes" id="UP000576225">
    <property type="component" value="Unassembled WGS sequence"/>
</dbReference>
<evidence type="ECO:0000256" key="3">
    <source>
        <dbReference type="SAM" id="SignalP"/>
    </source>
</evidence>
<feature type="domain" description="Sulfatase-modifying factor enzyme-like" evidence="4">
    <location>
        <begin position="149"/>
        <end position="320"/>
    </location>
</feature>
<keyword evidence="3" id="KW-0732">Signal</keyword>
<feature type="region of interest" description="Disordered" evidence="2">
    <location>
        <begin position="292"/>
        <end position="333"/>
    </location>
</feature>
<evidence type="ECO:0000313" key="8">
    <source>
        <dbReference type="Proteomes" id="UP000576225"/>
    </source>
</evidence>
<dbReference type="SUPFAM" id="SSF56436">
    <property type="entry name" value="C-type lectin-like"/>
    <property type="match status" value="1"/>
</dbReference>
<evidence type="ECO:0000256" key="2">
    <source>
        <dbReference type="SAM" id="MobiDB-lite"/>
    </source>
</evidence>
<reference evidence="5 8" key="2">
    <citation type="submission" date="2020-04" db="EMBL/GenBank/DDBJ databases">
        <authorList>
            <person name="Hitch T.C.A."/>
            <person name="Wylensek D."/>
            <person name="Clavel T."/>
        </authorList>
    </citation>
    <scope>NUCLEOTIDE SEQUENCE [LARGE SCALE GENOMIC DNA]</scope>
    <source>
        <strain evidence="5 8">COR2-253-APC-1A</strain>
    </source>
</reference>
<dbReference type="PANTHER" id="PTHR23150:SF19">
    <property type="entry name" value="FORMYLGLYCINE-GENERATING ENZYME"/>
    <property type="match status" value="1"/>
</dbReference>
<dbReference type="GO" id="GO:0120147">
    <property type="term" value="F:formylglycine-generating oxidase activity"/>
    <property type="evidence" value="ECO:0007669"/>
    <property type="project" value="TreeGrafter"/>
</dbReference>
<accession>A0A2U1AJP3</accession>
<feature type="signal peptide" evidence="3">
    <location>
        <begin position="1"/>
        <end position="23"/>
    </location>
</feature>
<keyword evidence="1" id="KW-0175">Coiled coil</keyword>
<name>A0A2U1AJP3_9BACT</name>
<sequence length="333" mass="37382">MNINFAQSILAVCMAAAVGMGFAASAGEAKLHKYSTTIEKERPQLNEETKRLISAWRRHPTEANLAALKKQVAANYDKVVERKKAKLEELKRTAKHASKVQEMQEIVDEMLQNREKRIEQSLRRFTDPRLKPGSRDRQEEYLPVIGAARNVSIARTPVTNEEYSEFLKATGRKPPQDWRNGAMPAGKARHPVVTVSYADAAAYCQWLSDKDQSAVYRLPTAEEWEFAAGHMPKDASFNCGENDGTTPVDAYAETLAACGAIDMWGNCREWTSTPTARGKTVMAVKGGSWKSRRTECRTEQKEEGREASVKADDVGFRVIRESKGRTGRQDERR</sequence>
<organism evidence="6 7">
    <name type="scientific">Victivallis vadensis</name>
    <dbReference type="NCBI Taxonomy" id="172901"/>
    <lineage>
        <taxon>Bacteria</taxon>
        <taxon>Pseudomonadati</taxon>
        <taxon>Lentisphaerota</taxon>
        <taxon>Lentisphaeria</taxon>
        <taxon>Victivallales</taxon>
        <taxon>Victivallaceae</taxon>
        <taxon>Victivallis</taxon>
    </lineage>
</organism>
<dbReference type="Gene3D" id="3.90.1580.10">
    <property type="entry name" value="paralog of FGE (formylglycine-generating enzyme)"/>
    <property type="match status" value="1"/>
</dbReference>
<dbReference type="Pfam" id="PF03781">
    <property type="entry name" value="FGE-sulfatase"/>
    <property type="match status" value="1"/>
</dbReference>
<evidence type="ECO:0000313" key="6">
    <source>
        <dbReference type="EMBL" id="PVY36605.1"/>
    </source>
</evidence>
<dbReference type="InterPro" id="IPR016187">
    <property type="entry name" value="CTDL_fold"/>
</dbReference>
<evidence type="ECO:0000313" key="5">
    <source>
        <dbReference type="EMBL" id="NMD88185.1"/>
    </source>
</evidence>
<dbReference type="AlphaFoldDB" id="A0A2U1AJP3"/>
<dbReference type="PANTHER" id="PTHR23150">
    <property type="entry name" value="SULFATASE MODIFYING FACTOR 1, 2"/>
    <property type="match status" value="1"/>
</dbReference>
<evidence type="ECO:0000256" key="1">
    <source>
        <dbReference type="SAM" id="Coils"/>
    </source>
</evidence>
<dbReference type="Proteomes" id="UP000245959">
    <property type="component" value="Unassembled WGS sequence"/>
</dbReference>
<dbReference type="EMBL" id="QEKH01000034">
    <property type="protein sequence ID" value="PVY36605.1"/>
    <property type="molecule type" value="Genomic_DNA"/>
</dbReference>
<dbReference type="InterPro" id="IPR051043">
    <property type="entry name" value="Sulfatase_Mod_Factor_Kinase"/>
</dbReference>
<dbReference type="RefSeq" id="WP_116885456.1">
    <property type="nucleotide sequence ID" value="NZ_CABMMC010000001.1"/>
</dbReference>
<protein>
    <submittedName>
        <fullName evidence="6">Formylglycine-generating enzyme required for sulfatase activity</fullName>
    </submittedName>
    <submittedName>
        <fullName evidence="5">SUMF1/EgtB/PvdO family nonheme iron enzyme</fullName>
    </submittedName>
</protein>
<dbReference type="InterPro" id="IPR005532">
    <property type="entry name" value="SUMF_dom"/>
</dbReference>
<proteinExistence type="predicted"/>
<dbReference type="EMBL" id="JABAEW010000039">
    <property type="protein sequence ID" value="NMD88185.1"/>
    <property type="molecule type" value="Genomic_DNA"/>
</dbReference>
<feature type="chain" id="PRO_5033770604" evidence="3">
    <location>
        <begin position="24"/>
        <end position="333"/>
    </location>
</feature>
<feature type="coiled-coil region" evidence="1">
    <location>
        <begin position="73"/>
        <end position="100"/>
    </location>
</feature>
<gene>
    <name evidence="6" type="ORF">C8D82_13411</name>
    <name evidence="5" type="ORF">HF882_16490</name>
</gene>
<dbReference type="OrthoDB" id="9768004at2"/>
<dbReference type="InterPro" id="IPR042095">
    <property type="entry name" value="SUMF_sf"/>
</dbReference>
<dbReference type="GeneID" id="78296729"/>
<evidence type="ECO:0000259" key="4">
    <source>
        <dbReference type="Pfam" id="PF03781"/>
    </source>
</evidence>
<comment type="caution">
    <text evidence="6">The sequence shown here is derived from an EMBL/GenBank/DDBJ whole genome shotgun (WGS) entry which is preliminary data.</text>
</comment>